<dbReference type="eggNOG" id="COG1670">
    <property type="taxonomic scope" value="Bacteria"/>
</dbReference>
<evidence type="ECO:0000259" key="4">
    <source>
        <dbReference type="PROSITE" id="PS51186"/>
    </source>
</evidence>
<dbReference type="RefSeq" id="WP_008075982.1">
    <property type="nucleotide sequence ID" value="NZ_AEVT01000056.1"/>
</dbReference>
<dbReference type="Proteomes" id="UP000006228">
    <property type="component" value="Unassembled WGS sequence"/>
</dbReference>
<sequence length="179" mass="20231">MTGDRDIADICLKLLALESAQQLLEFELGNQKWFEEFIPPRESEFYSLDGVIDHIQHFLLEYKCHQLLPLLICNANGDIMGRLNFTNVDLTKRTAHVGYRVGKAYLSRGVAKTALGKGLIAMAEKGIKRVFAYVDENNPASQKVLLANGFVKVRVVEDYAILRGEPIHCIEYTCQLKKT</sequence>
<dbReference type="GO" id="GO:0005737">
    <property type="term" value="C:cytoplasm"/>
    <property type="evidence" value="ECO:0007669"/>
    <property type="project" value="TreeGrafter"/>
</dbReference>
<evidence type="ECO:0000313" key="5">
    <source>
        <dbReference type="EMBL" id="EGA70754.1"/>
    </source>
</evidence>
<dbReference type="PANTHER" id="PTHR43792">
    <property type="entry name" value="GNAT FAMILY, PUTATIVE (AFU_ORTHOLOGUE AFUA_3G00765)-RELATED-RELATED"/>
    <property type="match status" value="1"/>
</dbReference>
<dbReference type="SUPFAM" id="SSF55729">
    <property type="entry name" value="Acyl-CoA N-acyltransferases (Nat)"/>
    <property type="match status" value="1"/>
</dbReference>
<accession>E8M5G1</accession>
<comment type="caution">
    <text evidence="5">The sequence shown here is derived from an EMBL/GenBank/DDBJ whole genome shotgun (WGS) entry which is preliminary data.</text>
</comment>
<feature type="domain" description="N-acetyltransferase" evidence="4">
    <location>
        <begin position="24"/>
        <end position="177"/>
    </location>
</feature>
<proteinExistence type="inferred from homology"/>
<keyword evidence="1 5" id="KW-0808">Transferase</keyword>
<dbReference type="PANTHER" id="PTHR43792:SF8">
    <property type="entry name" value="[RIBOSOMAL PROTEIN US5]-ALANINE N-ACETYLTRANSFERASE"/>
    <property type="match status" value="1"/>
</dbReference>
<dbReference type="Pfam" id="PF13302">
    <property type="entry name" value="Acetyltransf_3"/>
    <property type="match status" value="1"/>
</dbReference>
<evidence type="ECO:0000256" key="3">
    <source>
        <dbReference type="ARBA" id="ARBA00038502"/>
    </source>
</evidence>
<evidence type="ECO:0000313" key="6">
    <source>
        <dbReference type="Proteomes" id="UP000006228"/>
    </source>
</evidence>
<dbReference type="EMBL" id="AEVT01000056">
    <property type="protein sequence ID" value="EGA70754.1"/>
    <property type="molecule type" value="Genomic_DNA"/>
</dbReference>
<name>E8M5G1_PHOS4</name>
<dbReference type="OrthoDB" id="9801656at2"/>
<dbReference type="InterPro" id="IPR051531">
    <property type="entry name" value="N-acetyltransferase"/>
</dbReference>
<comment type="similarity">
    <text evidence="3">Belongs to the acetyltransferase family. RimJ subfamily.</text>
</comment>
<dbReference type="GO" id="GO:0008999">
    <property type="term" value="F:protein-N-terminal-alanine acetyltransferase activity"/>
    <property type="evidence" value="ECO:0007669"/>
    <property type="project" value="TreeGrafter"/>
</dbReference>
<dbReference type="GeneID" id="95568852"/>
<dbReference type="InterPro" id="IPR016181">
    <property type="entry name" value="Acyl_CoA_acyltransferase"/>
</dbReference>
<dbReference type="AlphaFoldDB" id="E8M5G1"/>
<evidence type="ECO:0000256" key="2">
    <source>
        <dbReference type="ARBA" id="ARBA00023315"/>
    </source>
</evidence>
<dbReference type="InterPro" id="IPR000182">
    <property type="entry name" value="GNAT_dom"/>
</dbReference>
<reference evidence="5 6" key="1">
    <citation type="journal article" date="2012" name="Int. J. Syst. Evol. Microbiol.">
        <title>Vibrio caribbeanicus sp. nov., isolated from the marine sponge Scleritoderma cyanea.</title>
        <authorList>
            <person name="Hoffmann M."/>
            <person name="Monday S.R."/>
            <person name="Allard M.W."/>
            <person name="Strain E.A."/>
            <person name="Whittaker P."/>
            <person name="Naum M."/>
            <person name="McCarthy P.J."/>
            <person name="Lopez J.V."/>
            <person name="Fischer M."/>
            <person name="Brown E.W."/>
        </authorList>
    </citation>
    <scope>NUCLEOTIDE SEQUENCE [LARGE SCALE GENOMIC DNA]</scope>
    <source>
        <strain evidence="6">DSMZ 21326</strain>
    </source>
</reference>
<dbReference type="PROSITE" id="PS51186">
    <property type="entry name" value="GNAT"/>
    <property type="match status" value="1"/>
</dbReference>
<dbReference type="Gene3D" id="3.40.630.30">
    <property type="match status" value="1"/>
</dbReference>
<gene>
    <name evidence="5" type="ORF">VISI1226_01475</name>
</gene>
<organism evidence="5 6">
    <name type="scientific">Vibrio sinaloensis DSM 21326</name>
    <dbReference type="NCBI Taxonomy" id="945550"/>
    <lineage>
        <taxon>Bacteria</taxon>
        <taxon>Pseudomonadati</taxon>
        <taxon>Pseudomonadota</taxon>
        <taxon>Gammaproteobacteria</taxon>
        <taxon>Vibrionales</taxon>
        <taxon>Vibrionaceae</taxon>
        <taxon>Vibrio</taxon>
        <taxon>Vibrio oreintalis group</taxon>
    </lineage>
</organism>
<protein>
    <submittedName>
        <fullName evidence="5">GCN5-like N-acetyltransferase</fullName>
    </submittedName>
</protein>
<evidence type="ECO:0000256" key="1">
    <source>
        <dbReference type="ARBA" id="ARBA00022679"/>
    </source>
</evidence>
<keyword evidence="2" id="KW-0012">Acyltransferase</keyword>